<feature type="region of interest" description="Disordered" evidence="6">
    <location>
        <begin position="358"/>
        <end position="379"/>
    </location>
</feature>
<gene>
    <name evidence="9" type="ORF">N0V93_000184</name>
</gene>
<comment type="subcellular location">
    <subcellularLocation>
        <location evidence="1">Membrane</location>
        <topology evidence="1">Multi-pass membrane protein</topology>
    </subcellularLocation>
</comment>
<name>A0A9W8Z1B4_9PEZI</name>
<evidence type="ECO:0000256" key="5">
    <source>
        <dbReference type="ARBA" id="ARBA00038359"/>
    </source>
</evidence>
<feature type="transmembrane region" description="Helical" evidence="7">
    <location>
        <begin position="247"/>
        <end position="270"/>
    </location>
</feature>
<dbReference type="InterPro" id="IPR049326">
    <property type="entry name" value="Rhodopsin_dom_fungi"/>
</dbReference>
<sequence length="379" mass="41805">MSLPVIEPDSDGVALITVATVFATLAVIAVSLRIWARQLMRAPLAPDDYLALASILVFIVEVPVFTCWVLFGGAGSEEDVVLAQSPMALQYYLKLMYVSQYLYGFSASAIKLSLLAFYWRIFPTPFVRRGVYILGFCCIGWFIAIMITNILECRPISFFWTQSGDGSCSVDLISYFKYNCLSNTFIDLLTLCLPIHEVLRLQMSNTKKVAVIGVFTVGSLVVIASIVRFASLVILSNQENSNITKNWSLMAGATIVEVYIAIIGACAVTLGPVYRRLRYGHPQGSSKSRPLDGGSLGTHLDSHSRSRGSRIMGKFVPRSRNSFELLDKDADSQTRIVVGETRTRPPSKGIMVERNVEWTESQPAPKATSAPLGYGWNQV</sequence>
<dbReference type="GO" id="GO:0016020">
    <property type="term" value="C:membrane"/>
    <property type="evidence" value="ECO:0007669"/>
    <property type="project" value="UniProtKB-SubCell"/>
</dbReference>
<protein>
    <recommendedName>
        <fullName evidence="8">Rhodopsin domain-containing protein</fullName>
    </recommendedName>
</protein>
<dbReference type="OrthoDB" id="3934549at2759"/>
<dbReference type="InterPro" id="IPR052337">
    <property type="entry name" value="SAT4-like"/>
</dbReference>
<feature type="transmembrane region" description="Helical" evidence="7">
    <location>
        <begin position="12"/>
        <end position="36"/>
    </location>
</feature>
<evidence type="ECO:0000313" key="9">
    <source>
        <dbReference type="EMBL" id="KAJ4395968.1"/>
    </source>
</evidence>
<dbReference type="EMBL" id="JAPEVB010000001">
    <property type="protein sequence ID" value="KAJ4395968.1"/>
    <property type="molecule type" value="Genomic_DNA"/>
</dbReference>
<dbReference type="AlphaFoldDB" id="A0A9W8Z1B4"/>
<keyword evidence="10" id="KW-1185">Reference proteome</keyword>
<evidence type="ECO:0000256" key="3">
    <source>
        <dbReference type="ARBA" id="ARBA00022989"/>
    </source>
</evidence>
<feature type="transmembrane region" description="Helical" evidence="7">
    <location>
        <begin position="101"/>
        <end position="119"/>
    </location>
</feature>
<keyword evidence="4 7" id="KW-0472">Membrane</keyword>
<evidence type="ECO:0000259" key="8">
    <source>
        <dbReference type="Pfam" id="PF20684"/>
    </source>
</evidence>
<dbReference type="PANTHER" id="PTHR33048">
    <property type="entry name" value="PTH11-LIKE INTEGRAL MEMBRANE PROTEIN (AFU_ORTHOLOGUE AFUA_5G11245)"/>
    <property type="match status" value="1"/>
</dbReference>
<accession>A0A9W8Z1B4</accession>
<evidence type="ECO:0000256" key="7">
    <source>
        <dbReference type="SAM" id="Phobius"/>
    </source>
</evidence>
<evidence type="ECO:0000256" key="2">
    <source>
        <dbReference type="ARBA" id="ARBA00022692"/>
    </source>
</evidence>
<feature type="transmembrane region" description="Helical" evidence="7">
    <location>
        <begin position="211"/>
        <end position="235"/>
    </location>
</feature>
<reference evidence="9" key="1">
    <citation type="submission" date="2022-10" db="EMBL/GenBank/DDBJ databases">
        <title>Tapping the CABI collections for fungal endophytes: first genome assemblies for Collariella, Neodidymelliopsis, Ascochyta clinopodiicola, Didymella pomorum, Didymosphaeria variabile, Neocosmospora piperis and Neocucurbitaria cava.</title>
        <authorList>
            <person name="Hill R."/>
        </authorList>
    </citation>
    <scope>NUCLEOTIDE SEQUENCE</scope>
    <source>
        <strain evidence="9">IMI 355082</strain>
    </source>
</reference>
<proteinExistence type="inferred from homology"/>
<keyword evidence="2 7" id="KW-0812">Transmembrane</keyword>
<evidence type="ECO:0000256" key="1">
    <source>
        <dbReference type="ARBA" id="ARBA00004141"/>
    </source>
</evidence>
<comment type="caution">
    <text evidence="9">The sequence shown here is derived from an EMBL/GenBank/DDBJ whole genome shotgun (WGS) entry which is preliminary data.</text>
</comment>
<keyword evidence="3 7" id="KW-1133">Transmembrane helix</keyword>
<feature type="transmembrane region" description="Helical" evidence="7">
    <location>
        <begin position="131"/>
        <end position="151"/>
    </location>
</feature>
<dbReference type="PANTHER" id="PTHR33048:SF168">
    <property type="match status" value="1"/>
</dbReference>
<feature type="domain" description="Rhodopsin" evidence="8">
    <location>
        <begin position="32"/>
        <end position="275"/>
    </location>
</feature>
<comment type="similarity">
    <text evidence="5">Belongs to the SAT4 family.</text>
</comment>
<feature type="region of interest" description="Disordered" evidence="6">
    <location>
        <begin position="281"/>
        <end position="307"/>
    </location>
</feature>
<dbReference type="Proteomes" id="UP001140453">
    <property type="component" value="Unassembled WGS sequence"/>
</dbReference>
<evidence type="ECO:0000313" key="10">
    <source>
        <dbReference type="Proteomes" id="UP001140453"/>
    </source>
</evidence>
<feature type="transmembrane region" description="Helical" evidence="7">
    <location>
        <begin position="48"/>
        <end position="71"/>
    </location>
</feature>
<organism evidence="9 10">
    <name type="scientific">Gnomoniopsis smithogilvyi</name>
    <dbReference type="NCBI Taxonomy" id="1191159"/>
    <lineage>
        <taxon>Eukaryota</taxon>
        <taxon>Fungi</taxon>
        <taxon>Dikarya</taxon>
        <taxon>Ascomycota</taxon>
        <taxon>Pezizomycotina</taxon>
        <taxon>Sordariomycetes</taxon>
        <taxon>Sordariomycetidae</taxon>
        <taxon>Diaporthales</taxon>
        <taxon>Gnomoniaceae</taxon>
        <taxon>Gnomoniopsis</taxon>
    </lineage>
</organism>
<evidence type="ECO:0000256" key="4">
    <source>
        <dbReference type="ARBA" id="ARBA00023136"/>
    </source>
</evidence>
<dbReference type="Pfam" id="PF20684">
    <property type="entry name" value="Fung_rhodopsin"/>
    <property type="match status" value="1"/>
</dbReference>
<evidence type="ECO:0000256" key="6">
    <source>
        <dbReference type="SAM" id="MobiDB-lite"/>
    </source>
</evidence>